<dbReference type="InterPro" id="IPR011078">
    <property type="entry name" value="PyrdxlP_homeostasis"/>
</dbReference>
<reference evidence="5" key="1">
    <citation type="submission" date="2021-01" db="EMBL/GenBank/DDBJ databases">
        <title>Genomic Encyclopedia of Type Strains, Phase IV (KMG-IV): sequencing the most valuable type-strain genomes for metagenomic binning, comparative biology and taxonomic classification.</title>
        <authorList>
            <person name="Goeker M."/>
        </authorList>
    </citation>
    <scope>NUCLEOTIDE SEQUENCE</scope>
    <source>
        <strain evidence="5">DSM 21943</strain>
    </source>
</reference>
<organism evidence="5 6">
    <name type="scientific">Shouchella xiaoxiensis</name>
    <dbReference type="NCBI Taxonomy" id="766895"/>
    <lineage>
        <taxon>Bacteria</taxon>
        <taxon>Bacillati</taxon>
        <taxon>Bacillota</taxon>
        <taxon>Bacilli</taxon>
        <taxon>Bacillales</taxon>
        <taxon>Bacillaceae</taxon>
        <taxon>Shouchella</taxon>
    </lineage>
</organism>
<evidence type="ECO:0000313" key="6">
    <source>
        <dbReference type="Proteomes" id="UP001179280"/>
    </source>
</evidence>
<comment type="similarity">
    <text evidence="2 3">Belongs to the pyridoxal phosphate-binding protein YggS/PROSC family.</text>
</comment>
<dbReference type="Pfam" id="PF01168">
    <property type="entry name" value="Ala_racemase_N"/>
    <property type="match status" value="1"/>
</dbReference>
<keyword evidence="6" id="KW-1185">Reference proteome</keyword>
<dbReference type="Proteomes" id="UP001179280">
    <property type="component" value="Unassembled WGS sequence"/>
</dbReference>
<dbReference type="HAMAP" id="MF_02087">
    <property type="entry name" value="PLP_homeostasis"/>
    <property type="match status" value="1"/>
</dbReference>
<gene>
    <name evidence="5" type="ORF">JOC54_000798</name>
</gene>
<evidence type="ECO:0000256" key="2">
    <source>
        <dbReference type="HAMAP-Rule" id="MF_02087"/>
    </source>
</evidence>
<comment type="caution">
    <text evidence="5">The sequence shown here is derived from an EMBL/GenBank/DDBJ whole genome shotgun (WGS) entry which is preliminary data.</text>
</comment>
<accession>A0ABS2STG8</accession>
<sequence length="234" mass="26608">MDQQQVTNNLEYLRTRIQEACQKSNRHFSEVKVIAVTKYVTVETAQNALAAGIEDIGENRLEGLQEKVESLGVRPTYHFIGSLQSRKVKQLPEELSYIHSLERTSLAKELDKRFKEKEQLINCFVQVNVSGEESKSGVKPDEVLTFIENLKTYRSLRIVGLMTMAPFVENPEQTRPIFKQLRQLRDQVQLEGWSHAPCKELSMGMSNDFEVAIEEGATFIRIGTSLVGNEKMSG</sequence>
<feature type="domain" description="Alanine racemase N-terminal" evidence="4">
    <location>
        <begin position="15"/>
        <end position="229"/>
    </location>
</feature>
<dbReference type="PANTHER" id="PTHR10146:SF14">
    <property type="entry name" value="PYRIDOXAL PHOSPHATE HOMEOSTASIS PROTEIN"/>
    <property type="match status" value="1"/>
</dbReference>
<dbReference type="CDD" id="cd00635">
    <property type="entry name" value="PLPDE_III_YBL036c_like"/>
    <property type="match status" value="1"/>
</dbReference>
<dbReference type="Gene3D" id="3.20.20.10">
    <property type="entry name" value="Alanine racemase"/>
    <property type="match status" value="1"/>
</dbReference>
<evidence type="ECO:0000313" key="5">
    <source>
        <dbReference type="EMBL" id="MBM7837567.1"/>
    </source>
</evidence>
<dbReference type="NCBIfam" id="TIGR00044">
    <property type="entry name" value="YggS family pyridoxal phosphate-dependent enzyme"/>
    <property type="match status" value="1"/>
</dbReference>
<evidence type="ECO:0000259" key="4">
    <source>
        <dbReference type="Pfam" id="PF01168"/>
    </source>
</evidence>
<comment type="function">
    <text evidence="2">Pyridoxal 5'-phosphate (PLP)-binding protein, which is involved in PLP homeostasis.</text>
</comment>
<name>A0ABS2STG8_9BACI</name>
<dbReference type="InterPro" id="IPR029066">
    <property type="entry name" value="PLP-binding_barrel"/>
</dbReference>
<protein>
    <recommendedName>
        <fullName evidence="2">Pyridoxal phosphate homeostasis protein</fullName>
        <shortName evidence="2">PLP homeostasis protein</shortName>
    </recommendedName>
</protein>
<proteinExistence type="inferred from homology"/>
<evidence type="ECO:0000256" key="3">
    <source>
        <dbReference type="RuleBase" id="RU004514"/>
    </source>
</evidence>
<dbReference type="InterPro" id="IPR001608">
    <property type="entry name" value="Ala_racemase_N"/>
</dbReference>
<evidence type="ECO:0000256" key="1">
    <source>
        <dbReference type="ARBA" id="ARBA00022898"/>
    </source>
</evidence>
<dbReference type="PANTHER" id="PTHR10146">
    <property type="entry name" value="PROLINE SYNTHETASE CO-TRANSCRIBED BACTERIAL HOMOLOG PROTEIN"/>
    <property type="match status" value="1"/>
</dbReference>
<dbReference type="SUPFAM" id="SSF51419">
    <property type="entry name" value="PLP-binding barrel"/>
    <property type="match status" value="1"/>
</dbReference>
<feature type="modified residue" description="N6-(pyridoxal phosphate)lysine" evidence="2">
    <location>
        <position position="38"/>
    </location>
</feature>
<dbReference type="RefSeq" id="WP_239586566.1">
    <property type="nucleotide sequence ID" value="NZ_JAFBCV010000002.1"/>
</dbReference>
<dbReference type="EMBL" id="JAFBCV010000002">
    <property type="protein sequence ID" value="MBM7837567.1"/>
    <property type="molecule type" value="Genomic_DNA"/>
</dbReference>
<dbReference type="PIRSF" id="PIRSF004848">
    <property type="entry name" value="YBL036c_PLPDEIII"/>
    <property type="match status" value="1"/>
</dbReference>
<keyword evidence="1 2" id="KW-0663">Pyridoxal phosphate</keyword>